<dbReference type="SUPFAM" id="SSF75217">
    <property type="entry name" value="alpha/beta knot"/>
    <property type="match status" value="1"/>
</dbReference>
<dbReference type="HAMAP" id="MF_01885">
    <property type="entry name" value="tRNA_methyltr_TrmL"/>
    <property type="match status" value="1"/>
</dbReference>
<name>A0ABN8XJ85_9BACT</name>
<dbReference type="InterPro" id="IPR029028">
    <property type="entry name" value="Alpha/beta_knot_MTases"/>
</dbReference>
<keyword evidence="9" id="KW-1185">Reference proteome</keyword>
<dbReference type="InterPro" id="IPR016914">
    <property type="entry name" value="TrmL"/>
</dbReference>
<keyword evidence="5 6" id="KW-0819">tRNA processing</keyword>
<sequence length="173" mass="19653">MRGIAFYFSMECDGFGFGIVLVAPQIPQNTGNIARICAATNSELHLIEPLGFSLDNAAMKRAGVDYWKAVKMSLWKGWDFFLEKQRERRLFFFETGTYPPYFTASFQPHDIFVFGRETKGLSQRILSLSPQSIFSIPILNPSVRSLNLANCVSIILYEAIRQNLLRKKISALC</sequence>
<dbReference type="PIRSF" id="PIRSF029256">
    <property type="entry name" value="SpoU_TrmH_prd"/>
    <property type="match status" value="1"/>
</dbReference>
<dbReference type="Gene3D" id="3.40.1280.10">
    <property type="match status" value="1"/>
</dbReference>
<evidence type="ECO:0000256" key="1">
    <source>
        <dbReference type="ARBA" id="ARBA00022490"/>
    </source>
</evidence>
<keyword evidence="2 6" id="KW-0489">Methyltransferase</keyword>
<feature type="binding site" evidence="6">
    <location>
        <position position="136"/>
    </location>
    <ligand>
        <name>S-adenosyl-L-methionine</name>
        <dbReference type="ChEBI" id="CHEBI:59789"/>
    </ligand>
</feature>
<dbReference type="Pfam" id="PF00588">
    <property type="entry name" value="SpoU_methylase"/>
    <property type="match status" value="1"/>
</dbReference>
<evidence type="ECO:0000256" key="5">
    <source>
        <dbReference type="ARBA" id="ARBA00022694"/>
    </source>
</evidence>
<proteinExistence type="inferred from homology"/>
<evidence type="ECO:0000256" key="3">
    <source>
        <dbReference type="ARBA" id="ARBA00022679"/>
    </source>
</evidence>
<dbReference type="EMBL" id="OX458932">
    <property type="protein sequence ID" value="CAI9086696.1"/>
    <property type="molecule type" value="Genomic_DNA"/>
</dbReference>
<dbReference type="GO" id="GO:0032259">
    <property type="term" value="P:methylation"/>
    <property type="evidence" value="ECO:0007669"/>
    <property type="project" value="UniProtKB-KW"/>
</dbReference>
<comment type="catalytic activity">
    <reaction evidence="6">
        <text>cytidine(34) in tRNA + S-adenosyl-L-methionine = 2'-O-methylcytidine(34) in tRNA + S-adenosyl-L-homocysteine + H(+)</text>
        <dbReference type="Rhea" id="RHEA:43084"/>
        <dbReference type="Rhea" id="RHEA-COMP:10331"/>
        <dbReference type="Rhea" id="RHEA-COMP:10332"/>
        <dbReference type="ChEBI" id="CHEBI:15378"/>
        <dbReference type="ChEBI" id="CHEBI:57856"/>
        <dbReference type="ChEBI" id="CHEBI:59789"/>
        <dbReference type="ChEBI" id="CHEBI:74495"/>
        <dbReference type="ChEBI" id="CHEBI:82748"/>
        <dbReference type="EC" id="2.1.1.207"/>
    </reaction>
</comment>
<feature type="binding site" evidence="6">
    <location>
        <position position="145"/>
    </location>
    <ligand>
        <name>S-adenosyl-L-methionine</name>
        <dbReference type="ChEBI" id="CHEBI:59789"/>
    </ligand>
</feature>
<comment type="catalytic activity">
    <reaction evidence="6">
        <text>5-carboxymethylaminomethyluridine(34) in tRNA(Leu) + S-adenosyl-L-methionine = 5-carboxymethylaminomethyl-2'-O-methyluridine(34) in tRNA(Leu) + S-adenosyl-L-homocysteine + H(+)</text>
        <dbReference type="Rhea" id="RHEA:43088"/>
        <dbReference type="Rhea" id="RHEA-COMP:10333"/>
        <dbReference type="Rhea" id="RHEA-COMP:10334"/>
        <dbReference type="ChEBI" id="CHEBI:15378"/>
        <dbReference type="ChEBI" id="CHEBI:57856"/>
        <dbReference type="ChEBI" id="CHEBI:59789"/>
        <dbReference type="ChEBI" id="CHEBI:74508"/>
        <dbReference type="ChEBI" id="CHEBI:74511"/>
        <dbReference type="EC" id="2.1.1.207"/>
    </reaction>
</comment>
<evidence type="ECO:0000256" key="2">
    <source>
        <dbReference type="ARBA" id="ARBA00022603"/>
    </source>
</evidence>
<evidence type="ECO:0000313" key="8">
    <source>
        <dbReference type="EMBL" id="CAI9086696.1"/>
    </source>
</evidence>
<reference evidence="8" key="1">
    <citation type="submission" date="2023-03" db="EMBL/GenBank/DDBJ databases">
        <authorList>
            <person name="Cremers G."/>
            <person name="Picone N."/>
        </authorList>
    </citation>
    <scope>NUCLEOTIDE SEQUENCE</scope>
    <source>
        <strain evidence="8">Sample_alias</strain>
    </source>
</reference>
<keyword evidence="4 6" id="KW-0949">S-adenosyl-L-methionine</keyword>
<evidence type="ECO:0000259" key="7">
    <source>
        <dbReference type="Pfam" id="PF00588"/>
    </source>
</evidence>
<dbReference type="CDD" id="cd18094">
    <property type="entry name" value="SpoU-like_TrmL"/>
    <property type="match status" value="1"/>
</dbReference>
<comment type="similarity">
    <text evidence="6">Belongs to the class IV-like SAM-binding methyltransferase superfamily. RNA methyltransferase TrmH family. TrmL subfamily.</text>
</comment>
<dbReference type="Proteomes" id="UP001161497">
    <property type="component" value="Chromosome"/>
</dbReference>
<keyword evidence="3 6" id="KW-0808">Transferase</keyword>
<gene>
    <name evidence="8" type="primary">trmL</name>
    <name evidence="8" type="ORF">MFUM_2390</name>
</gene>
<comment type="function">
    <text evidence="6">Could methylate the ribose at the nucleotide 34 wobble position in tRNA.</text>
</comment>
<feature type="domain" description="tRNA/rRNA methyltransferase SpoU type" evidence="7">
    <location>
        <begin position="19"/>
        <end position="157"/>
    </location>
</feature>
<feature type="binding site" evidence="6">
    <location>
        <position position="115"/>
    </location>
    <ligand>
        <name>S-adenosyl-L-methionine</name>
        <dbReference type="ChEBI" id="CHEBI:59789"/>
    </ligand>
</feature>
<evidence type="ECO:0000313" key="9">
    <source>
        <dbReference type="Proteomes" id="UP001161497"/>
    </source>
</evidence>
<dbReference type="EC" id="2.1.1.207" evidence="6"/>
<comment type="subcellular location">
    <subcellularLocation>
        <location evidence="6">Cytoplasm</location>
    </subcellularLocation>
</comment>
<dbReference type="InterPro" id="IPR001537">
    <property type="entry name" value="SpoU_MeTrfase"/>
</dbReference>
<evidence type="ECO:0000256" key="4">
    <source>
        <dbReference type="ARBA" id="ARBA00022691"/>
    </source>
</evidence>
<protein>
    <recommendedName>
        <fullName evidence="6">Putative tRNA (cytidine(34)-2'-O)-methyltransferase</fullName>
        <ecNumber evidence="6">2.1.1.207</ecNumber>
    </recommendedName>
    <alternativeName>
        <fullName evidence="6">tRNA (cytidine/uridine-2'-O-)-methyltransferase</fullName>
    </alternativeName>
</protein>
<dbReference type="InterPro" id="IPR029026">
    <property type="entry name" value="tRNA_m1G_MTases_N"/>
</dbReference>
<keyword evidence="1 6" id="KW-0963">Cytoplasm</keyword>
<dbReference type="PANTHER" id="PTHR42971">
    <property type="entry name" value="TRNA (CYTIDINE(34)-2'-O)-METHYLTRANSFERASE"/>
    <property type="match status" value="1"/>
</dbReference>
<dbReference type="PANTHER" id="PTHR42971:SF1">
    <property type="entry name" value="TRNA (CYTIDINE(34)-2'-O)-METHYLTRANSFERASE"/>
    <property type="match status" value="1"/>
</dbReference>
<dbReference type="GO" id="GO:0008168">
    <property type="term" value="F:methyltransferase activity"/>
    <property type="evidence" value="ECO:0007669"/>
    <property type="project" value="UniProtKB-KW"/>
</dbReference>
<accession>A0ABN8XJ85</accession>
<organism evidence="8 9">
    <name type="scientific">Candidatus Methylacidiphilum fumarolicum</name>
    <dbReference type="NCBI Taxonomy" id="591154"/>
    <lineage>
        <taxon>Bacteria</taxon>
        <taxon>Pseudomonadati</taxon>
        <taxon>Verrucomicrobiota</taxon>
        <taxon>Methylacidiphilae</taxon>
        <taxon>Methylacidiphilales</taxon>
        <taxon>Methylacidiphilaceae</taxon>
        <taxon>Methylacidiphilum (ex Ratnadevi et al. 2023)</taxon>
    </lineage>
</organism>
<comment type="caution">
    <text evidence="6">Lacks conserved residue(s) required for the propagation of feature annotation.</text>
</comment>
<evidence type="ECO:0000256" key="6">
    <source>
        <dbReference type="HAMAP-Rule" id="MF_01885"/>
    </source>
</evidence>